<comment type="caution">
    <text evidence="1">The sequence shown here is derived from an EMBL/GenBank/DDBJ whole genome shotgun (WGS) entry which is preliminary data.</text>
</comment>
<organism evidence="1">
    <name type="scientific">marine sediment metagenome</name>
    <dbReference type="NCBI Taxonomy" id="412755"/>
    <lineage>
        <taxon>unclassified sequences</taxon>
        <taxon>metagenomes</taxon>
        <taxon>ecological metagenomes</taxon>
    </lineage>
</organism>
<dbReference type="EMBL" id="LAZR01057810">
    <property type="protein sequence ID" value="KKK71279.1"/>
    <property type="molecule type" value="Genomic_DNA"/>
</dbReference>
<feature type="non-terminal residue" evidence="1">
    <location>
        <position position="1"/>
    </location>
</feature>
<sequence length="59" mass="6775">RTVVYTDSRTIDDIPIGIHERKDDCEVTNSPCVEDRNEDQDEIPAHERAQALWPSHPCT</sequence>
<dbReference type="AlphaFoldDB" id="A0A0F8ZXZ5"/>
<evidence type="ECO:0000313" key="1">
    <source>
        <dbReference type="EMBL" id="KKK71279.1"/>
    </source>
</evidence>
<name>A0A0F8ZXZ5_9ZZZZ</name>
<gene>
    <name evidence="1" type="ORF">LCGC14_2915550</name>
</gene>
<proteinExistence type="predicted"/>
<reference evidence="1" key="1">
    <citation type="journal article" date="2015" name="Nature">
        <title>Complex archaea that bridge the gap between prokaryotes and eukaryotes.</title>
        <authorList>
            <person name="Spang A."/>
            <person name="Saw J.H."/>
            <person name="Jorgensen S.L."/>
            <person name="Zaremba-Niedzwiedzka K."/>
            <person name="Martijn J."/>
            <person name="Lind A.E."/>
            <person name="van Eijk R."/>
            <person name="Schleper C."/>
            <person name="Guy L."/>
            <person name="Ettema T.J."/>
        </authorList>
    </citation>
    <scope>NUCLEOTIDE SEQUENCE</scope>
</reference>
<protein>
    <submittedName>
        <fullName evidence="1">Uncharacterized protein</fullName>
    </submittedName>
</protein>
<accession>A0A0F8ZXZ5</accession>